<dbReference type="RefSeq" id="WP_120245795.1">
    <property type="nucleotide sequence ID" value="NZ_RAPO01000003.1"/>
</dbReference>
<evidence type="ECO:0008006" key="4">
    <source>
        <dbReference type="Google" id="ProtNLM"/>
    </source>
</evidence>
<dbReference type="PROSITE" id="PS51257">
    <property type="entry name" value="PROKAR_LIPOPROTEIN"/>
    <property type="match status" value="1"/>
</dbReference>
<dbReference type="Gene3D" id="2.60.40.420">
    <property type="entry name" value="Cupredoxins - blue copper proteins"/>
    <property type="match status" value="1"/>
</dbReference>
<gene>
    <name evidence="2" type="ORF">ATJ93_3438</name>
</gene>
<evidence type="ECO:0000256" key="1">
    <source>
        <dbReference type="SAM" id="MobiDB-lite"/>
    </source>
</evidence>
<dbReference type="Proteomes" id="UP000283805">
    <property type="component" value="Unassembled WGS sequence"/>
</dbReference>
<name>A0A3R7KK10_9EURY</name>
<sequence length="183" mass="19494">MGSNRTGTGGETGRRAVLTGLGATAVASLAGCLSGSDEGSGGGGDSEGDGPEEPVVDAAETTVANTDPEAWRDVTELRFDGYVGGWLGLEPAPIELVENPTLVLVEGREYELTWTNQDGIHHNIAFWDENREVVEDYSTPGNETLGERETLAFEATPEMDTYRCEYQPVGQLGDVQLISPESD</sequence>
<dbReference type="AlphaFoldDB" id="A0A3R7KK10"/>
<organism evidence="2 3">
    <name type="scientific">Halopiger aswanensis</name>
    <dbReference type="NCBI Taxonomy" id="148449"/>
    <lineage>
        <taxon>Archaea</taxon>
        <taxon>Methanobacteriati</taxon>
        <taxon>Methanobacteriota</taxon>
        <taxon>Stenosarchaea group</taxon>
        <taxon>Halobacteria</taxon>
        <taxon>Halobacteriales</taxon>
        <taxon>Natrialbaceae</taxon>
        <taxon>Halopiger</taxon>
    </lineage>
</organism>
<keyword evidence="3" id="KW-1185">Reference proteome</keyword>
<dbReference type="OrthoDB" id="265568at2157"/>
<feature type="region of interest" description="Disordered" evidence="1">
    <location>
        <begin position="32"/>
        <end position="54"/>
    </location>
</feature>
<evidence type="ECO:0000313" key="2">
    <source>
        <dbReference type="EMBL" id="RKD93806.1"/>
    </source>
</evidence>
<proteinExistence type="predicted"/>
<accession>A0A3R7KK10</accession>
<evidence type="ECO:0000313" key="3">
    <source>
        <dbReference type="Proteomes" id="UP000283805"/>
    </source>
</evidence>
<protein>
    <recommendedName>
        <fullName evidence="4">Copper binding plastocyanin/azurin family protein</fullName>
    </recommendedName>
</protein>
<comment type="caution">
    <text evidence="2">The sequence shown here is derived from an EMBL/GenBank/DDBJ whole genome shotgun (WGS) entry which is preliminary data.</text>
</comment>
<dbReference type="InterPro" id="IPR008972">
    <property type="entry name" value="Cupredoxin"/>
</dbReference>
<reference evidence="2 3" key="1">
    <citation type="submission" date="2018-09" db="EMBL/GenBank/DDBJ databases">
        <title>Genomic Encyclopedia of Archaeal and Bacterial Type Strains, Phase II (KMG-II): from individual species to whole genera.</title>
        <authorList>
            <person name="Goeker M."/>
        </authorList>
    </citation>
    <scope>NUCLEOTIDE SEQUENCE [LARGE SCALE GENOMIC DNA]</scope>
    <source>
        <strain evidence="2 3">DSM 13151</strain>
    </source>
</reference>
<dbReference type="EMBL" id="RAPO01000003">
    <property type="protein sequence ID" value="RKD93806.1"/>
    <property type="molecule type" value="Genomic_DNA"/>
</dbReference>